<keyword evidence="6" id="KW-0430">Lectin</keyword>
<evidence type="ECO:0000256" key="13">
    <source>
        <dbReference type="ARBA" id="ARBA00046453"/>
    </source>
</evidence>
<dbReference type="Pfam" id="PF07645">
    <property type="entry name" value="EGF_CA"/>
    <property type="match status" value="1"/>
</dbReference>
<dbReference type="AlphaFoldDB" id="A0A0S7ENY1"/>
<dbReference type="Gene3D" id="2.10.25.10">
    <property type="entry name" value="Laminin"/>
    <property type="match status" value="2"/>
</dbReference>
<organism evidence="16">
    <name type="scientific">Poeciliopsis prolifica</name>
    <name type="common">blackstripe livebearer</name>
    <dbReference type="NCBI Taxonomy" id="188132"/>
    <lineage>
        <taxon>Eukaryota</taxon>
        <taxon>Metazoa</taxon>
        <taxon>Chordata</taxon>
        <taxon>Craniata</taxon>
        <taxon>Vertebrata</taxon>
        <taxon>Euteleostomi</taxon>
        <taxon>Actinopterygii</taxon>
        <taxon>Neopterygii</taxon>
        <taxon>Teleostei</taxon>
        <taxon>Neoteleostei</taxon>
        <taxon>Acanthomorphata</taxon>
        <taxon>Ovalentaria</taxon>
        <taxon>Atherinomorphae</taxon>
        <taxon>Cyprinodontiformes</taxon>
        <taxon>Poeciliidae</taxon>
        <taxon>Poeciliinae</taxon>
        <taxon>Poeciliopsis</taxon>
    </lineage>
</organism>
<evidence type="ECO:0000256" key="1">
    <source>
        <dbReference type="ARBA" id="ARBA00004479"/>
    </source>
</evidence>
<dbReference type="GO" id="GO:0030855">
    <property type="term" value="P:epithelial cell differentiation"/>
    <property type="evidence" value="ECO:0007669"/>
    <property type="project" value="UniProtKB-ARBA"/>
</dbReference>
<feature type="non-terminal residue" evidence="16">
    <location>
        <position position="1"/>
    </location>
</feature>
<feature type="domain" description="EGF-like calcium-binding" evidence="14">
    <location>
        <begin position="28"/>
        <end position="80"/>
    </location>
</feature>
<keyword evidence="11" id="KW-1015">Disulfide bond</keyword>
<dbReference type="EMBL" id="GBYX01474683">
    <property type="protein sequence ID" value="JAO06982.1"/>
    <property type="molecule type" value="Transcribed_RNA"/>
</dbReference>
<feature type="domain" description="EGF-like" evidence="15">
    <location>
        <begin position="82"/>
        <end position="118"/>
    </location>
</feature>
<keyword evidence="3" id="KW-0245">EGF-like domain</keyword>
<dbReference type="FunFam" id="2.10.25.10:FF:000038">
    <property type="entry name" value="Fibrillin 2"/>
    <property type="match status" value="1"/>
</dbReference>
<evidence type="ECO:0000313" key="16">
    <source>
        <dbReference type="EMBL" id="JAO06982.1"/>
    </source>
</evidence>
<evidence type="ECO:0000259" key="15">
    <source>
        <dbReference type="SMART" id="SM00181"/>
    </source>
</evidence>
<evidence type="ECO:0000256" key="12">
    <source>
        <dbReference type="ARBA" id="ARBA00045242"/>
    </source>
</evidence>
<dbReference type="PROSITE" id="PS00010">
    <property type="entry name" value="ASX_HYDROXYL"/>
    <property type="match status" value="1"/>
</dbReference>
<keyword evidence="10" id="KW-0472">Membrane</keyword>
<name>A0A0S7ENY1_9TELE</name>
<evidence type="ECO:0000256" key="4">
    <source>
        <dbReference type="ARBA" id="ARBA00022692"/>
    </source>
</evidence>
<feature type="non-terminal residue" evidence="16">
    <location>
        <position position="147"/>
    </location>
</feature>
<dbReference type="SMART" id="SM00181">
    <property type="entry name" value="EGF"/>
    <property type="match status" value="3"/>
</dbReference>
<keyword evidence="9" id="KW-1133">Transmembrane helix</keyword>
<dbReference type="InterPro" id="IPR001881">
    <property type="entry name" value="EGF-like_Ca-bd_dom"/>
</dbReference>
<dbReference type="GO" id="GO:0005509">
    <property type="term" value="F:calcium ion binding"/>
    <property type="evidence" value="ECO:0007669"/>
    <property type="project" value="InterPro"/>
</dbReference>
<evidence type="ECO:0000256" key="3">
    <source>
        <dbReference type="ARBA" id="ARBA00022536"/>
    </source>
</evidence>
<dbReference type="InterPro" id="IPR009030">
    <property type="entry name" value="Growth_fac_rcpt_cys_sf"/>
</dbReference>
<comment type="subcellular location">
    <subcellularLocation>
        <location evidence="1">Membrane</location>
        <topology evidence="1">Single-pass type I membrane protein</topology>
    </subcellularLocation>
</comment>
<dbReference type="InterPro" id="IPR015149">
    <property type="entry name" value="Tme5_EGF-like"/>
</dbReference>
<evidence type="ECO:0000256" key="9">
    <source>
        <dbReference type="ARBA" id="ARBA00022989"/>
    </source>
</evidence>
<evidence type="ECO:0000259" key="14">
    <source>
        <dbReference type="SMART" id="SM00179"/>
    </source>
</evidence>
<evidence type="ECO:0000256" key="11">
    <source>
        <dbReference type="ARBA" id="ARBA00023157"/>
    </source>
</evidence>
<keyword evidence="8" id="KW-0325">Glycoprotein</keyword>
<dbReference type="SUPFAM" id="SSF57184">
    <property type="entry name" value="Growth factor receptor domain"/>
    <property type="match status" value="1"/>
</dbReference>
<evidence type="ECO:0000256" key="6">
    <source>
        <dbReference type="ARBA" id="ARBA00022734"/>
    </source>
</evidence>
<dbReference type="InterPro" id="IPR051505">
    <property type="entry name" value="C-type_lectin_domain"/>
</dbReference>
<dbReference type="GO" id="GO:0016020">
    <property type="term" value="C:membrane"/>
    <property type="evidence" value="ECO:0007669"/>
    <property type="project" value="UniProtKB-SubCell"/>
</dbReference>
<comment type="subunit">
    <text evidence="13">Interacts with ITGAL, ITGAM and ITGB2. Interacts with thrombin/F2; this interaction switches the specificity of thrombin from a procoagulant to an anticoagulant and antifibrinolytic protease. Interacts with ANGP1 and ANGP2; these interactions significantly inhibit the generation of activated PC and TAFIa/CPB2 by the thrombin/thrombomodulin complex. Interacts with PF4; this interaction enhances generation of activated protein C. Interacts with HMGB1; this interaction inhibits HMGB1 inflammatory activity.</text>
</comment>
<feature type="domain" description="EGF-like calcium-binding" evidence="14">
    <location>
        <begin position="119"/>
        <end position="147"/>
    </location>
</feature>
<evidence type="ECO:0000256" key="5">
    <source>
        <dbReference type="ARBA" id="ARBA00022729"/>
    </source>
</evidence>
<dbReference type="PANTHER" id="PTHR14789">
    <property type="entry name" value="CHONDROLECTIN VARIANT CHODLFDELTAE"/>
    <property type="match status" value="1"/>
</dbReference>
<reference evidence="16" key="1">
    <citation type="submission" date="2014-12" db="EMBL/GenBank/DDBJ databases">
        <title>Parallel Evolution in Life History Adaptation Evident in the Tissue-Specific Poeciliopsis prolifica transcriptome.</title>
        <authorList>
            <person name="Jue N.K."/>
            <person name="Foley R.J."/>
            <person name="Obergfell C."/>
            <person name="Reznick D.N."/>
            <person name="O'Neill R.J."/>
            <person name="O'Neill M.J."/>
        </authorList>
    </citation>
    <scope>NUCLEOTIDE SEQUENCE</scope>
</reference>
<dbReference type="PROSITE" id="PS01187">
    <property type="entry name" value="EGF_CA"/>
    <property type="match status" value="1"/>
</dbReference>
<gene>
    <name evidence="16" type="primary">C1QR1</name>
</gene>
<sequence length="147" mass="16081">CVALARYQVWTERPCSDRPDGFLCRTTDSNACWEQERFLKGPFRCDDAPCQQECADGEGGVRCSCFHGYVPDAGDPRRCRLHCAQQSCPAVCAAGGAACRCADGFLLDGFLLDGPRCVDIDECHMGQCDQICLNTFGSFLCSCRPGF</sequence>
<comment type="function">
    <text evidence="12">Endothelial cell receptor that plays a critical role in regulating several physiological processes including hemostasis, coagulation, fibrinolysis, inflammation, and angiogenesis. Acts as a cofactor for thrombin activation of protein C/PROC on the surface of vascular endothelial cells leading to initiation of the activated protein C anticoagulant pathway. Also accelerates the activation of the plasma carboxypeptidase B2/CPB2, which catalyzes removal of C-terminal basic amino acids from its substrates including kinins or anaphylatoxins leading to fibrinolysis inhibition. Plays critical protective roles in changing the cleavage specificity of protease-activated receptor 1/PAR1, inhibiting endothelial cell permeability and inflammation. Suppresses inflammation distinctly from its anticoagulant cofactor activity by sequestering HMGB1 thereby preventing it from engaging cellular receptors such as RAGE and contributing to the inflammatory response.</text>
</comment>
<dbReference type="GO" id="GO:0004888">
    <property type="term" value="F:transmembrane signaling receptor activity"/>
    <property type="evidence" value="ECO:0007669"/>
    <property type="project" value="InterPro"/>
</dbReference>
<protein>
    <recommendedName>
        <fullName evidence="2">Thrombomodulin</fullName>
    </recommendedName>
</protein>
<evidence type="ECO:0000256" key="8">
    <source>
        <dbReference type="ARBA" id="ARBA00022974"/>
    </source>
</evidence>
<dbReference type="InterPro" id="IPR000152">
    <property type="entry name" value="EGF-type_Asp/Asn_hydroxyl_site"/>
</dbReference>
<keyword evidence="4" id="KW-0812">Transmembrane</keyword>
<keyword evidence="8" id="KW-0654">Proteoglycan</keyword>
<evidence type="ECO:0000256" key="7">
    <source>
        <dbReference type="ARBA" id="ARBA00022737"/>
    </source>
</evidence>
<dbReference type="SMART" id="SM00179">
    <property type="entry name" value="EGF_CA"/>
    <property type="match status" value="2"/>
</dbReference>
<proteinExistence type="predicted"/>
<keyword evidence="5" id="KW-0732">Signal</keyword>
<keyword evidence="7" id="KW-0677">Repeat</keyword>
<dbReference type="PANTHER" id="PTHR14789:SF9">
    <property type="entry name" value="THROMBOMODULIN"/>
    <property type="match status" value="1"/>
</dbReference>
<feature type="domain" description="EGF-like" evidence="15">
    <location>
        <begin position="44"/>
        <end position="80"/>
    </location>
</feature>
<dbReference type="InterPro" id="IPR049883">
    <property type="entry name" value="NOTCH1_EGF-like"/>
</dbReference>
<dbReference type="InterPro" id="IPR000742">
    <property type="entry name" value="EGF"/>
</dbReference>
<dbReference type="Pfam" id="PF09064">
    <property type="entry name" value="EGF_Tme5"/>
    <property type="match status" value="1"/>
</dbReference>
<dbReference type="InterPro" id="IPR018097">
    <property type="entry name" value="EGF_Ca-bd_CS"/>
</dbReference>
<dbReference type="GO" id="GO:0030246">
    <property type="term" value="F:carbohydrate binding"/>
    <property type="evidence" value="ECO:0007669"/>
    <property type="project" value="UniProtKB-KW"/>
</dbReference>
<feature type="domain" description="EGF-like" evidence="15">
    <location>
        <begin position="122"/>
        <end position="147"/>
    </location>
</feature>
<evidence type="ECO:0000256" key="2">
    <source>
        <dbReference type="ARBA" id="ARBA00019822"/>
    </source>
</evidence>
<accession>A0A0S7ENY1</accession>
<evidence type="ECO:0000256" key="10">
    <source>
        <dbReference type="ARBA" id="ARBA00023136"/>
    </source>
</evidence>